<dbReference type="Proteomes" id="UP000683000">
    <property type="component" value="Unassembled WGS sequence"/>
</dbReference>
<dbReference type="EMBL" id="JAGFBS010000002">
    <property type="protein sequence ID" value="KAG6380994.1"/>
    <property type="molecule type" value="Genomic_DNA"/>
</dbReference>
<dbReference type="AlphaFoldDB" id="A0A8I2YWY6"/>
<organism evidence="1 2">
    <name type="scientific">Boletus reticuloceps</name>
    <dbReference type="NCBI Taxonomy" id="495285"/>
    <lineage>
        <taxon>Eukaryota</taxon>
        <taxon>Fungi</taxon>
        <taxon>Dikarya</taxon>
        <taxon>Basidiomycota</taxon>
        <taxon>Agaricomycotina</taxon>
        <taxon>Agaricomycetes</taxon>
        <taxon>Agaricomycetidae</taxon>
        <taxon>Boletales</taxon>
        <taxon>Boletineae</taxon>
        <taxon>Boletaceae</taxon>
        <taxon>Boletoideae</taxon>
        <taxon>Boletus</taxon>
    </lineage>
</organism>
<gene>
    <name evidence="1" type="ORF">JVT61DRAFT_5389</name>
</gene>
<keyword evidence="2" id="KW-1185">Reference proteome</keyword>
<comment type="caution">
    <text evidence="1">The sequence shown here is derived from an EMBL/GenBank/DDBJ whole genome shotgun (WGS) entry which is preliminary data.</text>
</comment>
<name>A0A8I2YWY6_9AGAM</name>
<evidence type="ECO:0000313" key="2">
    <source>
        <dbReference type="Proteomes" id="UP000683000"/>
    </source>
</evidence>
<dbReference type="PANTHER" id="PTHR33321:SF12">
    <property type="entry name" value="PLANT BASIC SECRETORY PROTEIN (BSP) FAMILY PROTEIN"/>
    <property type="match status" value="1"/>
</dbReference>
<dbReference type="OrthoDB" id="891726at2759"/>
<dbReference type="InterPro" id="IPR007541">
    <property type="entry name" value="Uncharacterised_BSP"/>
</dbReference>
<dbReference type="PANTHER" id="PTHR33321">
    <property type="match status" value="1"/>
</dbReference>
<protein>
    <submittedName>
        <fullName evidence="1">Uncharacterized protein</fullName>
    </submittedName>
</protein>
<accession>A0A8I2YWY6</accession>
<evidence type="ECO:0000313" key="1">
    <source>
        <dbReference type="EMBL" id="KAG6380994.1"/>
    </source>
</evidence>
<sequence length="236" mass="26501">MAPSALPSCHIPNFVLRVEDLNHQGAAVFLSNFHRDILQSAVEASYTWLYTPLTAPTHVEKITLVLRSFEGVAYTFGSDTDKEIHLSLDYVVSALSRARDEITGVLVHEVVHCYQYNAKDTCPSGFIEGIAGRAVFLITRIATSSQFILVVTDFVRLNAGYAPPHWQVSGGDRWDAGYATTAYFLDWVEKRCGKGSVRKLNAYMKDQTYDPHIFVTVTGDTVDTLWCLYCEHLERQ</sequence>
<reference evidence="1" key="1">
    <citation type="submission" date="2021-03" db="EMBL/GenBank/DDBJ databases">
        <title>Evolutionary innovations through gain and loss of genes in the ectomycorrhizal Boletales.</title>
        <authorList>
            <person name="Wu G."/>
            <person name="Miyauchi S."/>
            <person name="Morin E."/>
            <person name="Yang Z.-L."/>
            <person name="Xu J."/>
            <person name="Martin F.M."/>
        </authorList>
    </citation>
    <scope>NUCLEOTIDE SEQUENCE</scope>
    <source>
        <strain evidence="1">BR01</strain>
    </source>
</reference>
<dbReference type="Pfam" id="PF04450">
    <property type="entry name" value="BSP"/>
    <property type="match status" value="2"/>
</dbReference>
<proteinExistence type="predicted"/>